<dbReference type="STRING" id="35525.A0A0P6A487"/>
<dbReference type="PANTHER" id="PTHR11959">
    <property type="entry name" value="4-HYDROXYPHENYLPYRUVATE DIOXYGENASE"/>
    <property type="match status" value="1"/>
</dbReference>
<dbReference type="AlphaFoldDB" id="A0A0P6A487"/>
<dbReference type="PROSITE" id="PS51819">
    <property type="entry name" value="VOC"/>
    <property type="match status" value="2"/>
</dbReference>
<gene>
    <name evidence="6" type="ORF">APZ42_011353</name>
</gene>
<name>A0A0P6A487_9CRUS</name>
<dbReference type="InterPro" id="IPR005956">
    <property type="entry name" value="4OHPhenylPyrv_dOase"/>
</dbReference>
<dbReference type="Gene3D" id="3.10.180.10">
    <property type="entry name" value="2,3-Dihydroxybiphenyl 1,2-Dioxygenase, domain 1"/>
    <property type="match status" value="2"/>
</dbReference>
<keyword evidence="3" id="KW-0479">Metal-binding</keyword>
<dbReference type="EMBL" id="LRGB01000024">
    <property type="protein sequence ID" value="KZS21430.1"/>
    <property type="molecule type" value="Genomic_DNA"/>
</dbReference>
<evidence type="ECO:0000256" key="2">
    <source>
        <dbReference type="ARBA" id="ARBA00005877"/>
    </source>
</evidence>
<reference evidence="6 7" key="1">
    <citation type="submission" date="2016-03" db="EMBL/GenBank/DDBJ databases">
        <title>EvidentialGene: Evidence-directed Construction of Genes on Genomes.</title>
        <authorList>
            <person name="Gilbert D.G."/>
            <person name="Choi J.-H."/>
            <person name="Mockaitis K."/>
            <person name="Colbourne J."/>
            <person name="Pfrender M."/>
        </authorList>
    </citation>
    <scope>NUCLEOTIDE SEQUENCE [LARGE SCALE GENOMIC DNA]</scope>
    <source>
        <strain evidence="6 7">Xinb3</strain>
        <tissue evidence="6">Complete organism</tissue>
    </source>
</reference>
<keyword evidence="5" id="KW-0408">Iron</keyword>
<dbReference type="PANTHER" id="PTHR11959:SF10">
    <property type="entry name" value="4-HYDROXYPHENYLPYRUVATE DIOXYGENASE-LIKE PROTEIN"/>
    <property type="match status" value="1"/>
</dbReference>
<comment type="similarity">
    <text evidence="2">Belongs to the 4HPPD family.</text>
</comment>
<dbReference type="GO" id="GO:0046872">
    <property type="term" value="F:metal ion binding"/>
    <property type="evidence" value="ECO:0007669"/>
    <property type="project" value="UniProtKB-KW"/>
</dbReference>
<comment type="caution">
    <text evidence="6">The sequence shown here is derived from an EMBL/GenBank/DDBJ whole genome shotgun (WGS) entry which is preliminary data.</text>
</comment>
<evidence type="ECO:0000256" key="5">
    <source>
        <dbReference type="ARBA" id="ARBA00023004"/>
    </source>
</evidence>
<comment type="cofactor">
    <cofactor evidence="1">
        <name>Fe cation</name>
        <dbReference type="ChEBI" id="CHEBI:24875"/>
    </cofactor>
</comment>
<keyword evidence="4" id="KW-0677">Repeat</keyword>
<evidence type="ECO:0000256" key="4">
    <source>
        <dbReference type="ARBA" id="ARBA00022737"/>
    </source>
</evidence>
<keyword evidence="7" id="KW-1185">Reference proteome</keyword>
<dbReference type="SUPFAM" id="SSF54593">
    <property type="entry name" value="Glyoxalase/Bleomycin resistance protein/Dihydroxybiphenyl dioxygenase"/>
    <property type="match status" value="1"/>
</dbReference>
<dbReference type="GO" id="GO:0009072">
    <property type="term" value="P:aromatic amino acid metabolic process"/>
    <property type="evidence" value="ECO:0007669"/>
    <property type="project" value="InterPro"/>
</dbReference>
<dbReference type="InterPro" id="IPR041736">
    <property type="entry name" value="4OHPhenylPyrv_dOase_N"/>
</dbReference>
<dbReference type="InterPro" id="IPR029068">
    <property type="entry name" value="Glyas_Bleomycin-R_OHBP_Dase"/>
</dbReference>
<proteinExistence type="inferred from homology"/>
<keyword evidence="6" id="KW-0560">Oxidoreductase</keyword>
<accession>A0A0P6A487</accession>
<keyword evidence="6" id="KW-0223">Dioxygenase</keyword>
<dbReference type="CDD" id="cd08342">
    <property type="entry name" value="HPPD_N_like"/>
    <property type="match status" value="1"/>
</dbReference>
<evidence type="ECO:0000313" key="6">
    <source>
        <dbReference type="EMBL" id="KZS21430.1"/>
    </source>
</evidence>
<sequence length="411" mass="46341">MNSALLTKREPHLLPMRLSALHHIELAVSNGKKIVSYFMDKLGYSLRGRRETAVNTQWVIGSHKSIFIVTENKKLYRPEFVPFSQFSSSVNQVDTVFNVALEVKNLEHVTNKMQKGGGKLFHPVTEVEDKTGKVRYSIVGSCCGNIIHTLLDKSQYQGSFLPTFQESFTARGEEPFTHVDHLTYVCHPGESQNIIKWYQNCLGMQKFQTNPTEDLNEGLVIKDGVGMRLRVMDYWPCAESGISNSNPDAMDDTSLKIVIAESLPEKENTHISAFLQGHGGPGLQHIGLATHDITSCVGSMIRKQVLFRTPPRAYYRNEWKRKEIQAAGYNIDEFQRLGILLDSEADTADTSSRDRYLLQIFTTPLFKEETFFMEVMQRKGARGFGAGNVTALARSIEEENLILKEAASLKI</sequence>
<dbReference type="GO" id="GO:0003868">
    <property type="term" value="F:4-hydroxyphenylpyruvate dioxygenase activity"/>
    <property type="evidence" value="ECO:0007669"/>
    <property type="project" value="InterPro"/>
</dbReference>
<keyword evidence="6" id="KW-0670">Pyruvate</keyword>
<organism evidence="6 7">
    <name type="scientific">Daphnia magna</name>
    <dbReference type="NCBI Taxonomy" id="35525"/>
    <lineage>
        <taxon>Eukaryota</taxon>
        <taxon>Metazoa</taxon>
        <taxon>Ecdysozoa</taxon>
        <taxon>Arthropoda</taxon>
        <taxon>Crustacea</taxon>
        <taxon>Branchiopoda</taxon>
        <taxon>Diplostraca</taxon>
        <taxon>Cladocera</taxon>
        <taxon>Anomopoda</taxon>
        <taxon>Daphniidae</taxon>
        <taxon>Daphnia</taxon>
    </lineage>
</organism>
<protein>
    <submittedName>
        <fullName evidence="6">4-hydroxyphenylpyruvate dioxygenase-like protein</fullName>
    </submittedName>
</protein>
<dbReference type="InterPro" id="IPR037523">
    <property type="entry name" value="VOC_core"/>
</dbReference>
<evidence type="ECO:0000256" key="1">
    <source>
        <dbReference type="ARBA" id="ARBA00001962"/>
    </source>
</evidence>
<evidence type="ECO:0000256" key="3">
    <source>
        <dbReference type="ARBA" id="ARBA00022723"/>
    </source>
</evidence>
<dbReference type="Proteomes" id="UP000076858">
    <property type="component" value="Unassembled WGS sequence"/>
</dbReference>
<evidence type="ECO:0000313" key="7">
    <source>
        <dbReference type="Proteomes" id="UP000076858"/>
    </source>
</evidence>
<dbReference type="OrthoDB" id="414569at2759"/>